<accession>A0A1B6KCF1</accession>
<name>A0A1B6KCF1_9HEMI</name>
<organism evidence="2">
    <name type="scientific">Graphocephala atropunctata</name>
    <dbReference type="NCBI Taxonomy" id="36148"/>
    <lineage>
        <taxon>Eukaryota</taxon>
        <taxon>Metazoa</taxon>
        <taxon>Ecdysozoa</taxon>
        <taxon>Arthropoda</taxon>
        <taxon>Hexapoda</taxon>
        <taxon>Insecta</taxon>
        <taxon>Pterygota</taxon>
        <taxon>Neoptera</taxon>
        <taxon>Paraneoptera</taxon>
        <taxon>Hemiptera</taxon>
        <taxon>Auchenorrhyncha</taxon>
        <taxon>Membracoidea</taxon>
        <taxon>Cicadellidae</taxon>
        <taxon>Cicadellinae</taxon>
        <taxon>Cicadellini</taxon>
        <taxon>Graphocephala</taxon>
    </lineage>
</organism>
<feature type="non-terminal residue" evidence="2">
    <location>
        <position position="104"/>
    </location>
</feature>
<feature type="compositionally biased region" description="Polar residues" evidence="1">
    <location>
        <begin position="83"/>
        <end position="104"/>
    </location>
</feature>
<protein>
    <submittedName>
        <fullName evidence="2">Uncharacterized protein</fullName>
    </submittedName>
</protein>
<sequence>RNDMSVLRPVETKPNQSEAVIEWIKRNKSGKKDQQPMKQIDDMKAGADEVENHIHCTPTKKRRVIKNPPKKDDKSKSPVKSPCTETSQLPVRISSPCSNTPETP</sequence>
<feature type="region of interest" description="Disordered" evidence="1">
    <location>
        <begin position="51"/>
        <end position="104"/>
    </location>
</feature>
<reference evidence="2" key="1">
    <citation type="submission" date="2015-11" db="EMBL/GenBank/DDBJ databases">
        <title>De novo transcriptome assembly of four potential Pierce s Disease insect vectors from Arizona vineyards.</title>
        <authorList>
            <person name="Tassone E.E."/>
        </authorList>
    </citation>
    <scope>NUCLEOTIDE SEQUENCE</scope>
</reference>
<evidence type="ECO:0000256" key="1">
    <source>
        <dbReference type="SAM" id="MobiDB-lite"/>
    </source>
</evidence>
<dbReference type="EMBL" id="GEBQ01030838">
    <property type="protein sequence ID" value="JAT09139.1"/>
    <property type="molecule type" value="Transcribed_RNA"/>
</dbReference>
<evidence type="ECO:0000313" key="2">
    <source>
        <dbReference type="EMBL" id="JAT09139.1"/>
    </source>
</evidence>
<proteinExistence type="predicted"/>
<dbReference type="AlphaFoldDB" id="A0A1B6KCF1"/>
<gene>
    <name evidence="2" type="ORF">g.53388</name>
</gene>
<feature type="non-terminal residue" evidence="2">
    <location>
        <position position="1"/>
    </location>
</feature>